<evidence type="ECO:0000256" key="1">
    <source>
        <dbReference type="SAM" id="Phobius"/>
    </source>
</evidence>
<feature type="transmembrane region" description="Helical" evidence="1">
    <location>
        <begin position="77"/>
        <end position="101"/>
    </location>
</feature>
<protein>
    <recommendedName>
        <fullName evidence="4">DUF4386 family protein</fullName>
    </recommendedName>
</protein>
<organism evidence="2 3">
    <name type="scientific">Natrarchaeobaculum aegyptiacum</name>
    <dbReference type="NCBI Taxonomy" id="745377"/>
    <lineage>
        <taxon>Archaea</taxon>
        <taxon>Methanobacteriati</taxon>
        <taxon>Methanobacteriota</taxon>
        <taxon>Stenosarchaea group</taxon>
        <taxon>Halobacteria</taxon>
        <taxon>Halobacteriales</taxon>
        <taxon>Natrialbaceae</taxon>
        <taxon>Natrarchaeobaculum</taxon>
    </lineage>
</organism>
<dbReference type="OrthoDB" id="203913at2157"/>
<dbReference type="EMBL" id="CP019893">
    <property type="protein sequence ID" value="ARS90510.1"/>
    <property type="molecule type" value="Genomic_DNA"/>
</dbReference>
<feature type="transmembrane region" description="Helical" evidence="1">
    <location>
        <begin position="157"/>
        <end position="174"/>
    </location>
</feature>
<sequence length="209" mass="21422">MTNAIRWLVLLGTPIALGVVLAVHPHGGENLYESLTPVADQWFHVHVALLPLFGLLGVSVYLLLAEYAGRLATIGRIGVAVYLVAYLAFEAIAGLATGLLVRSGQGLPSEQQAGVAAALEAMATDPLVAALVLIGSAGITVSTIALGVLLRRSGAPLVPVLLLAGIPLVVVGHGGGYVDVVGAAMVTLSVAWLEFGWQGQYRSATSQAA</sequence>
<keyword evidence="1" id="KW-0812">Transmembrane</keyword>
<keyword evidence="1" id="KW-0472">Membrane</keyword>
<feature type="transmembrane region" description="Helical" evidence="1">
    <location>
        <begin position="180"/>
        <end position="197"/>
    </location>
</feature>
<evidence type="ECO:0000313" key="2">
    <source>
        <dbReference type="EMBL" id="ARS90510.1"/>
    </source>
</evidence>
<dbReference type="AlphaFoldDB" id="A0A2Z2HTI1"/>
<accession>A0A2Z2HTI1</accession>
<evidence type="ECO:0000313" key="3">
    <source>
        <dbReference type="Proteomes" id="UP000250088"/>
    </source>
</evidence>
<name>A0A2Z2HTI1_9EURY</name>
<feature type="transmembrane region" description="Helical" evidence="1">
    <location>
        <begin position="46"/>
        <end position="65"/>
    </location>
</feature>
<evidence type="ECO:0008006" key="4">
    <source>
        <dbReference type="Google" id="ProtNLM"/>
    </source>
</evidence>
<dbReference type="KEGG" id="naj:B1756_12765"/>
<dbReference type="Proteomes" id="UP000250088">
    <property type="component" value="Chromosome"/>
</dbReference>
<gene>
    <name evidence="2" type="ORF">B1756_12765</name>
</gene>
<keyword evidence="1" id="KW-1133">Transmembrane helix</keyword>
<reference evidence="3" key="1">
    <citation type="submission" date="2017-02" db="EMBL/GenBank/DDBJ databases">
        <title>Natronthermophilus aegyptiacus gen. nov.,sp. nov., an aerobic, extremely halophilic alkalithermophilic archaeon isolated from the athalassohaline Wadi An Natrun, Egypt.</title>
        <authorList>
            <person name="Zhao B."/>
        </authorList>
    </citation>
    <scope>NUCLEOTIDE SEQUENCE [LARGE SCALE GENOMIC DNA]</scope>
    <source>
        <strain evidence="3">JW/NM-HA 15</strain>
    </source>
</reference>
<proteinExistence type="predicted"/>
<feature type="transmembrane region" description="Helical" evidence="1">
    <location>
        <begin position="127"/>
        <end position="150"/>
    </location>
</feature>
<keyword evidence="3" id="KW-1185">Reference proteome</keyword>